<evidence type="ECO:0008006" key="5">
    <source>
        <dbReference type="Google" id="ProtNLM"/>
    </source>
</evidence>
<dbReference type="AlphaFoldDB" id="A0A4V1R1V7"/>
<dbReference type="RefSeq" id="WP_129177152.1">
    <property type="nucleotide sequence ID" value="NZ_JACCBI010000001.1"/>
</dbReference>
<accession>A0A4V1R1V7</accession>
<dbReference type="Proteomes" id="UP000292686">
    <property type="component" value="Unassembled WGS sequence"/>
</dbReference>
<evidence type="ECO:0000313" key="3">
    <source>
        <dbReference type="Proteomes" id="UP000292686"/>
    </source>
</evidence>
<organism evidence="2 3">
    <name type="scientific">Agromyces atrinae</name>
    <dbReference type="NCBI Taxonomy" id="592376"/>
    <lineage>
        <taxon>Bacteria</taxon>
        <taxon>Bacillati</taxon>
        <taxon>Actinomycetota</taxon>
        <taxon>Actinomycetes</taxon>
        <taxon>Micrococcales</taxon>
        <taxon>Microbacteriaceae</taxon>
        <taxon>Agromyces</taxon>
    </lineage>
</organism>
<sequence length="141" mass="14919">MEPNGWAVTGLPANFVADAGVDDVTGTLLGAPATVRFTPIGYRWAHSDGPTITSSNGGATWASLGLSDFSTTPTSRTFEERGRYTVDVFVEYSAQYRYGGAWVPILGSLEVRSDTHTVIVRSAKTVLVDRDCDSSPGGPGC</sequence>
<comment type="caution">
    <text evidence="2">The sequence shown here is derived from an EMBL/GenBank/DDBJ whole genome shotgun (WGS) entry which is preliminary data.</text>
</comment>
<dbReference type="OrthoDB" id="5192284at2"/>
<reference evidence="2 3" key="1">
    <citation type="submission" date="2019-01" db="EMBL/GenBank/DDBJ databases">
        <title>Agromyces.</title>
        <authorList>
            <person name="Li J."/>
        </authorList>
    </citation>
    <scope>NUCLEOTIDE SEQUENCE [LARGE SCALE GENOMIC DNA]</scope>
    <source>
        <strain evidence="2 3">DSM 23870</strain>
    </source>
</reference>
<protein>
    <recommendedName>
        <fullName evidence="5">PKD domain-containing protein</fullName>
    </recommendedName>
</protein>
<dbReference type="Proteomes" id="UP000581087">
    <property type="component" value="Unassembled WGS sequence"/>
</dbReference>
<name>A0A4V1R1V7_9MICO</name>
<keyword evidence="3" id="KW-1185">Reference proteome</keyword>
<evidence type="ECO:0000313" key="1">
    <source>
        <dbReference type="EMBL" id="NYD65617.1"/>
    </source>
</evidence>
<evidence type="ECO:0000313" key="2">
    <source>
        <dbReference type="EMBL" id="RXZ84996.1"/>
    </source>
</evidence>
<gene>
    <name evidence="1" type="ORF">BJ972_000136</name>
    <name evidence="2" type="ORF">ESP50_17310</name>
</gene>
<evidence type="ECO:0000313" key="4">
    <source>
        <dbReference type="Proteomes" id="UP000581087"/>
    </source>
</evidence>
<reference evidence="1 4" key="2">
    <citation type="submission" date="2020-07" db="EMBL/GenBank/DDBJ databases">
        <title>Sequencing the genomes of 1000 actinobacteria strains.</title>
        <authorList>
            <person name="Klenk H.-P."/>
        </authorList>
    </citation>
    <scope>NUCLEOTIDE SEQUENCE [LARGE SCALE GENOMIC DNA]</scope>
    <source>
        <strain evidence="1 4">DSM 23870</strain>
    </source>
</reference>
<dbReference type="EMBL" id="SDPM01000014">
    <property type="protein sequence ID" value="RXZ84996.1"/>
    <property type="molecule type" value="Genomic_DNA"/>
</dbReference>
<proteinExistence type="predicted"/>
<dbReference type="EMBL" id="JACCBI010000001">
    <property type="protein sequence ID" value="NYD65617.1"/>
    <property type="molecule type" value="Genomic_DNA"/>
</dbReference>